<reference evidence="4" key="1">
    <citation type="submission" date="2021-03" db="EMBL/GenBank/DDBJ databases">
        <title>Chromosome level genome of the anhydrobiotic midge Polypedilum vanderplanki.</title>
        <authorList>
            <person name="Yoshida Y."/>
            <person name="Kikawada T."/>
            <person name="Gusev O."/>
        </authorList>
    </citation>
    <scope>NUCLEOTIDE SEQUENCE</scope>
    <source>
        <strain evidence="4">NIAS01</strain>
        <tissue evidence="4">Whole body or cell culture</tissue>
    </source>
</reference>
<dbReference type="SUPFAM" id="SSF46934">
    <property type="entry name" value="UBA-like"/>
    <property type="match status" value="1"/>
</dbReference>
<evidence type="ECO:0000313" key="5">
    <source>
        <dbReference type="Proteomes" id="UP001107558"/>
    </source>
</evidence>
<name>A0A9J6CTA8_POLVA</name>
<feature type="compositionally biased region" description="Low complexity" evidence="2">
    <location>
        <begin position="281"/>
        <end position="300"/>
    </location>
</feature>
<feature type="region of interest" description="Disordered" evidence="2">
    <location>
        <begin position="394"/>
        <end position="433"/>
    </location>
</feature>
<dbReference type="Proteomes" id="UP001107558">
    <property type="component" value="Chromosome 1"/>
</dbReference>
<dbReference type="SUPFAM" id="SSF54277">
    <property type="entry name" value="CAD &amp; PB1 domains"/>
    <property type="match status" value="1"/>
</dbReference>
<dbReference type="OrthoDB" id="441278at2759"/>
<evidence type="ECO:0000313" key="4">
    <source>
        <dbReference type="EMBL" id="KAG5684982.1"/>
    </source>
</evidence>
<dbReference type="EMBL" id="JADBJN010000001">
    <property type="protein sequence ID" value="KAG5684982.1"/>
    <property type="molecule type" value="Genomic_DNA"/>
</dbReference>
<feature type="region of interest" description="Disordered" evidence="2">
    <location>
        <begin position="149"/>
        <end position="174"/>
    </location>
</feature>
<feature type="domain" description="UBA" evidence="3">
    <location>
        <begin position="638"/>
        <end position="683"/>
    </location>
</feature>
<dbReference type="InterPro" id="IPR009060">
    <property type="entry name" value="UBA-like_sf"/>
</dbReference>
<feature type="region of interest" description="Disordered" evidence="2">
    <location>
        <begin position="279"/>
        <end position="325"/>
    </location>
</feature>
<comment type="caution">
    <text evidence="4">The sequence shown here is derived from an EMBL/GenBank/DDBJ whole genome shotgun (WGS) entry which is preliminary data.</text>
</comment>
<feature type="region of interest" description="Disordered" evidence="2">
    <location>
        <begin position="197"/>
        <end position="235"/>
    </location>
</feature>
<organism evidence="4 5">
    <name type="scientific">Polypedilum vanderplanki</name>
    <name type="common">Sleeping chironomid midge</name>
    <dbReference type="NCBI Taxonomy" id="319348"/>
    <lineage>
        <taxon>Eukaryota</taxon>
        <taxon>Metazoa</taxon>
        <taxon>Ecdysozoa</taxon>
        <taxon>Arthropoda</taxon>
        <taxon>Hexapoda</taxon>
        <taxon>Insecta</taxon>
        <taxon>Pterygota</taxon>
        <taxon>Neoptera</taxon>
        <taxon>Endopterygota</taxon>
        <taxon>Diptera</taxon>
        <taxon>Nematocera</taxon>
        <taxon>Chironomoidea</taxon>
        <taxon>Chironomidae</taxon>
        <taxon>Chironominae</taxon>
        <taxon>Polypedilum</taxon>
        <taxon>Polypedilum</taxon>
    </lineage>
</organism>
<evidence type="ECO:0000259" key="3">
    <source>
        <dbReference type="PROSITE" id="PS50030"/>
    </source>
</evidence>
<evidence type="ECO:0000256" key="2">
    <source>
        <dbReference type="SAM" id="MobiDB-lite"/>
    </source>
</evidence>
<feature type="region of interest" description="Disordered" evidence="2">
    <location>
        <begin position="456"/>
        <end position="509"/>
    </location>
</feature>
<feature type="compositionally biased region" description="Polar residues" evidence="2">
    <location>
        <begin position="197"/>
        <end position="230"/>
    </location>
</feature>
<keyword evidence="1" id="KW-0175">Coiled coil</keyword>
<dbReference type="InterPro" id="IPR015940">
    <property type="entry name" value="UBA"/>
</dbReference>
<proteinExistence type="predicted"/>
<dbReference type="Gene3D" id="1.10.8.10">
    <property type="entry name" value="DNA helicase RuvA subunit, C-terminal domain"/>
    <property type="match status" value="1"/>
</dbReference>
<sequence>MSHQTFKVCILLDDNVENFYIKHYIDEINPIFNRFKNQVFNRNPTINTPNLKIYWIDSEDDKILVSCEEDFRLYIEQGKGRKIYFSSKTGENQTQQNDEEPSIVVVPMESEDAEHRCDRRCRKGHKEEEKRRRSVKKLTDKLKHYEECVRNEDERHSRKSEKREHKNAERLERAKRRVEQIKSIIGSIDPANLNASFCNDNSTSAQPSQTQEAPSTSAANSNAQGSNETPNPEVFLSPETTRLLSNAIAGCLQPCTVINKVLNEVFALIPQMIPLPEEGQATASSTSTSTPVAPSSTPTTNTEQQTIEIPRQTTATNTSDANTPVPVRMANDEIEALFKEAAKELEKMNEIVKNSNKMETSTSTSSSMTGVTQIEKIYPNITDSCISDFFVTETNEKEKEEEKSQQDTTDSANIAVENEPTSKMGRSRESSIEVHDVGSIMSDDSRDWTMLSIDQEENVEQSTSGTPSRVMDPKTGAVPKGKSVDNSSQVDVDEISSSESKRDSIKSVTAETQTRISIMSDIQQKQLQASVQKSIDIVKKSIQSIKKSADNFTTQDEDEANKSSIAQAAIPVEKTPSYGFNENIYPSLNTAASVENAPVVTNAAPVPVVQTAPELTQANIKATEAPRPIFAPAVIVYDPNPKINAAVHTMMQMGFSNEDNWLTQLLINVDGDIPKALNFLTPQPKNKKQ</sequence>
<dbReference type="AlphaFoldDB" id="A0A9J6CTA8"/>
<keyword evidence="5" id="KW-1185">Reference proteome</keyword>
<feature type="compositionally biased region" description="Basic and acidic residues" evidence="2">
    <location>
        <begin position="394"/>
        <end position="405"/>
    </location>
</feature>
<protein>
    <recommendedName>
        <fullName evidence="3">UBA domain-containing protein</fullName>
    </recommendedName>
</protein>
<feature type="compositionally biased region" description="Polar residues" evidence="2">
    <location>
        <begin position="301"/>
        <end position="322"/>
    </location>
</feature>
<feature type="coiled-coil region" evidence="1">
    <location>
        <begin position="327"/>
        <end position="358"/>
    </location>
</feature>
<gene>
    <name evidence="4" type="ORF">PVAND_014185</name>
</gene>
<accession>A0A9J6CTA8</accession>
<dbReference type="PROSITE" id="PS50030">
    <property type="entry name" value="UBA"/>
    <property type="match status" value="1"/>
</dbReference>
<evidence type="ECO:0000256" key="1">
    <source>
        <dbReference type="SAM" id="Coils"/>
    </source>
</evidence>